<dbReference type="NCBIfam" id="TIGR02638">
    <property type="entry name" value="lactal_redase"/>
    <property type="match status" value="1"/>
</dbReference>
<protein>
    <submittedName>
        <fullName evidence="6">Lactaldehyde reductase</fullName>
        <ecNumber evidence="6">1.1.1.77</ecNumber>
    </submittedName>
</protein>
<evidence type="ECO:0000259" key="4">
    <source>
        <dbReference type="Pfam" id="PF00465"/>
    </source>
</evidence>
<dbReference type="InterPro" id="IPR001670">
    <property type="entry name" value="ADH_Fe/GldA"/>
</dbReference>
<dbReference type="PROSITE" id="PS00913">
    <property type="entry name" value="ADH_IRON_1"/>
    <property type="match status" value="1"/>
</dbReference>
<keyword evidence="3" id="KW-0520">NAD</keyword>
<dbReference type="Pfam" id="PF25137">
    <property type="entry name" value="ADH_Fe_C"/>
    <property type="match status" value="1"/>
</dbReference>
<reference evidence="6" key="1">
    <citation type="journal article" date="2021" name="PeerJ">
        <title>Extensive microbial diversity within the chicken gut microbiome revealed by metagenomics and culture.</title>
        <authorList>
            <person name="Gilroy R."/>
            <person name="Ravi A."/>
            <person name="Getino M."/>
            <person name="Pursley I."/>
            <person name="Horton D.L."/>
            <person name="Alikhan N.F."/>
            <person name="Baker D."/>
            <person name="Gharbi K."/>
            <person name="Hall N."/>
            <person name="Watson M."/>
            <person name="Adriaenssens E.M."/>
            <person name="Foster-Nyarko E."/>
            <person name="Jarju S."/>
            <person name="Secka A."/>
            <person name="Antonio M."/>
            <person name="Oren A."/>
            <person name="Chaudhuri R.R."/>
            <person name="La Ragione R."/>
            <person name="Hildebrand F."/>
            <person name="Pallen M.J."/>
        </authorList>
    </citation>
    <scope>NUCLEOTIDE SEQUENCE</scope>
    <source>
        <strain evidence="6">1345</strain>
    </source>
</reference>
<comment type="caution">
    <text evidence="6">The sequence shown here is derived from an EMBL/GenBank/DDBJ whole genome shotgun (WGS) entry which is preliminary data.</text>
</comment>
<evidence type="ECO:0000256" key="2">
    <source>
        <dbReference type="ARBA" id="ARBA00023002"/>
    </source>
</evidence>
<dbReference type="Proteomes" id="UP000886750">
    <property type="component" value="Unassembled WGS sequence"/>
</dbReference>
<dbReference type="AlphaFoldDB" id="A0A9D1ZTZ1"/>
<gene>
    <name evidence="6" type="primary">fucO</name>
    <name evidence="6" type="ORF">H9729_01785</name>
</gene>
<evidence type="ECO:0000313" key="7">
    <source>
        <dbReference type="Proteomes" id="UP000886750"/>
    </source>
</evidence>
<comment type="similarity">
    <text evidence="1">Belongs to the iron-containing alcohol dehydrogenase family.</text>
</comment>
<dbReference type="NCBIfam" id="NF007911">
    <property type="entry name" value="PRK10624.1"/>
    <property type="match status" value="1"/>
</dbReference>
<dbReference type="GO" id="GO:0046872">
    <property type="term" value="F:metal ion binding"/>
    <property type="evidence" value="ECO:0007669"/>
    <property type="project" value="InterPro"/>
</dbReference>
<dbReference type="GO" id="GO:0004022">
    <property type="term" value="F:alcohol dehydrogenase (NAD+) activity"/>
    <property type="evidence" value="ECO:0007669"/>
    <property type="project" value="TreeGrafter"/>
</dbReference>
<accession>A0A9D1ZTZ1</accession>
<dbReference type="FunFam" id="3.40.50.1970:FF:000003">
    <property type="entry name" value="Alcohol dehydrogenase, iron-containing"/>
    <property type="match status" value="1"/>
</dbReference>
<name>A0A9D1ZTZ1_9FIRM</name>
<dbReference type="CDD" id="cd08176">
    <property type="entry name" value="LPO"/>
    <property type="match status" value="1"/>
</dbReference>
<feature type="domain" description="Alcohol dehydrogenase iron-type/glycerol dehydrogenase GldA" evidence="4">
    <location>
        <begin position="10"/>
        <end position="176"/>
    </location>
</feature>
<dbReference type="EMBL" id="DXCQ01000020">
    <property type="protein sequence ID" value="HIY96396.1"/>
    <property type="molecule type" value="Genomic_DNA"/>
</dbReference>
<dbReference type="EC" id="1.1.1.77" evidence="6"/>
<dbReference type="PROSITE" id="PS00060">
    <property type="entry name" value="ADH_IRON_2"/>
    <property type="match status" value="1"/>
</dbReference>
<evidence type="ECO:0000256" key="1">
    <source>
        <dbReference type="ARBA" id="ARBA00007358"/>
    </source>
</evidence>
<evidence type="ECO:0000256" key="3">
    <source>
        <dbReference type="ARBA" id="ARBA00023027"/>
    </source>
</evidence>
<reference evidence="6" key="2">
    <citation type="submission" date="2021-04" db="EMBL/GenBank/DDBJ databases">
        <authorList>
            <person name="Gilroy R."/>
        </authorList>
    </citation>
    <scope>NUCLEOTIDE SEQUENCE</scope>
    <source>
        <strain evidence="6">1345</strain>
    </source>
</reference>
<keyword evidence="2 6" id="KW-0560">Oxidoreductase</keyword>
<feature type="domain" description="Fe-containing alcohol dehydrogenase-like C-terminal" evidence="5">
    <location>
        <begin position="188"/>
        <end position="383"/>
    </location>
</feature>
<organism evidence="6 7">
    <name type="scientific">Candidatus Borkfalkia excrementigallinarum</name>
    <dbReference type="NCBI Taxonomy" id="2838506"/>
    <lineage>
        <taxon>Bacteria</taxon>
        <taxon>Bacillati</taxon>
        <taxon>Bacillota</taxon>
        <taxon>Clostridia</taxon>
        <taxon>Christensenellales</taxon>
        <taxon>Christensenellaceae</taxon>
        <taxon>Candidatus Borkfalkia</taxon>
    </lineage>
</organism>
<dbReference type="Pfam" id="PF00465">
    <property type="entry name" value="Fe-ADH"/>
    <property type="match status" value="1"/>
</dbReference>
<dbReference type="Gene3D" id="3.40.50.1970">
    <property type="match status" value="1"/>
</dbReference>
<evidence type="ECO:0000259" key="5">
    <source>
        <dbReference type="Pfam" id="PF25137"/>
    </source>
</evidence>
<proteinExistence type="inferred from homology"/>
<dbReference type="PANTHER" id="PTHR11496:SF102">
    <property type="entry name" value="ALCOHOL DEHYDROGENASE 4"/>
    <property type="match status" value="1"/>
</dbReference>
<dbReference type="InterPro" id="IPR039697">
    <property type="entry name" value="Alcohol_dehydrogenase_Fe"/>
</dbReference>
<sequence>MARMILNETSYFGAGCRREVVGELNRRNMKKAFIVSDKDLVKFGVAKKVTDVLDGAGIAYELFDDVKANPTIANVQSGLAAFRRAKADVIIAIGGGSVMDTAKAIGIIVENPEFADVKSLEGTAETKHKSFPVIAFATTSGTAAEVTINYVITDEEAGRKLVCVDPNDIPVIAFNDAEMLMSMPKGLTAATGMDALTHAIEAYITPGATPISDLMTWNSIKFIAENLEAAVSDGTNAAAREGMAYGSYVAGMAFSNVGLGIVHSMAHPLGARYDIAHGVANALLLPFVMEYNKPAAVKKFGDIARAMGVDTKGMSEEQAADAAIEAVRRLSKAIGIPQRLRDIGIKEEQLAQLAEDAFIDPCTGGNPRKTSVAEILEIYKKAL</sequence>
<dbReference type="FunFam" id="1.20.1090.10:FF:000001">
    <property type="entry name" value="Aldehyde-alcohol dehydrogenase"/>
    <property type="match status" value="1"/>
</dbReference>
<dbReference type="PANTHER" id="PTHR11496">
    <property type="entry name" value="ALCOHOL DEHYDROGENASE"/>
    <property type="match status" value="1"/>
</dbReference>
<dbReference type="SUPFAM" id="SSF56796">
    <property type="entry name" value="Dehydroquinate synthase-like"/>
    <property type="match status" value="1"/>
</dbReference>
<dbReference type="InterPro" id="IPR018211">
    <property type="entry name" value="ADH_Fe_CS"/>
</dbReference>
<dbReference type="Gene3D" id="1.20.1090.10">
    <property type="entry name" value="Dehydroquinate synthase-like - alpha domain"/>
    <property type="match status" value="1"/>
</dbReference>
<dbReference type="InterPro" id="IPR013460">
    <property type="entry name" value="Lactal_redase"/>
</dbReference>
<evidence type="ECO:0000313" key="6">
    <source>
        <dbReference type="EMBL" id="HIY96396.1"/>
    </source>
</evidence>
<dbReference type="GO" id="GO:0008912">
    <property type="term" value="F:lactaldehyde reductase activity"/>
    <property type="evidence" value="ECO:0007669"/>
    <property type="project" value="UniProtKB-EC"/>
</dbReference>
<dbReference type="InterPro" id="IPR056798">
    <property type="entry name" value="ADH_Fe_C"/>
</dbReference>